<accession>A0A9J5Y2L0</accession>
<reference evidence="1 2" key="1">
    <citation type="submission" date="2020-09" db="EMBL/GenBank/DDBJ databases">
        <title>De no assembly of potato wild relative species, Solanum commersonii.</title>
        <authorList>
            <person name="Cho K."/>
        </authorList>
    </citation>
    <scope>NUCLEOTIDE SEQUENCE [LARGE SCALE GENOMIC DNA]</scope>
    <source>
        <strain evidence="1">LZ3.2</strain>
        <tissue evidence="1">Leaf</tissue>
    </source>
</reference>
<evidence type="ECO:0000313" key="2">
    <source>
        <dbReference type="Proteomes" id="UP000824120"/>
    </source>
</evidence>
<dbReference type="AlphaFoldDB" id="A0A9J5Y2L0"/>
<evidence type="ECO:0000313" key="1">
    <source>
        <dbReference type="EMBL" id="KAG5593366.1"/>
    </source>
</evidence>
<dbReference type="EMBL" id="JACXVP010000008">
    <property type="protein sequence ID" value="KAG5593366.1"/>
    <property type="molecule type" value="Genomic_DNA"/>
</dbReference>
<dbReference type="Proteomes" id="UP000824120">
    <property type="component" value="Chromosome 8"/>
</dbReference>
<comment type="caution">
    <text evidence="1">The sequence shown here is derived from an EMBL/GenBank/DDBJ whole genome shotgun (WGS) entry which is preliminary data.</text>
</comment>
<keyword evidence="2" id="KW-1185">Reference proteome</keyword>
<proteinExistence type="predicted"/>
<sequence length="81" mass="9089">MLRQWIVDSVPGIPITVWVQQNITVSDSVRNLGFTFKVRQNKIQESKAMVPMTTKVNDAKELKSLEPGSKFISIGTRRGEG</sequence>
<gene>
    <name evidence="1" type="ORF">H5410_043880</name>
</gene>
<name>A0A9J5Y2L0_SOLCO</name>
<feature type="non-terminal residue" evidence="1">
    <location>
        <position position="81"/>
    </location>
</feature>
<protein>
    <submittedName>
        <fullName evidence="1">Uncharacterized protein</fullName>
    </submittedName>
</protein>
<organism evidence="1 2">
    <name type="scientific">Solanum commersonii</name>
    <name type="common">Commerson's wild potato</name>
    <name type="synonym">Commerson's nightshade</name>
    <dbReference type="NCBI Taxonomy" id="4109"/>
    <lineage>
        <taxon>Eukaryota</taxon>
        <taxon>Viridiplantae</taxon>
        <taxon>Streptophyta</taxon>
        <taxon>Embryophyta</taxon>
        <taxon>Tracheophyta</taxon>
        <taxon>Spermatophyta</taxon>
        <taxon>Magnoliopsida</taxon>
        <taxon>eudicotyledons</taxon>
        <taxon>Gunneridae</taxon>
        <taxon>Pentapetalae</taxon>
        <taxon>asterids</taxon>
        <taxon>lamiids</taxon>
        <taxon>Solanales</taxon>
        <taxon>Solanaceae</taxon>
        <taxon>Solanoideae</taxon>
        <taxon>Solaneae</taxon>
        <taxon>Solanum</taxon>
    </lineage>
</organism>